<proteinExistence type="predicted"/>
<evidence type="ECO:0000256" key="1">
    <source>
        <dbReference type="ARBA" id="ARBA00001946"/>
    </source>
</evidence>
<keyword evidence="4 6" id="KW-0378">Hydrolase</keyword>
<dbReference type="EMBL" id="JACIHP010000005">
    <property type="protein sequence ID" value="MBB4492616.1"/>
    <property type="molecule type" value="Genomic_DNA"/>
</dbReference>
<reference evidence="6 7" key="1">
    <citation type="submission" date="2020-08" db="EMBL/GenBank/DDBJ databases">
        <title>Genomic Encyclopedia of Type Strains, Phase IV (KMG-V): Genome sequencing to study the core and pangenomes of soil and plant-associated prokaryotes.</title>
        <authorList>
            <person name="Whitman W."/>
        </authorList>
    </citation>
    <scope>NUCLEOTIDE SEQUENCE [LARGE SCALE GENOMIC DNA]</scope>
    <source>
        <strain evidence="6 7">SEMIA 461</strain>
    </source>
</reference>
<dbReference type="GO" id="GO:0004427">
    <property type="term" value="F:inorganic diphosphate phosphatase activity"/>
    <property type="evidence" value="ECO:0007669"/>
    <property type="project" value="UniProtKB-EC"/>
</dbReference>
<dbReference type="Pfam" id="PF00719">
    <property type="entry name" value="Pyrophosphatase"/>
    <property type="match status" value="1"/>
</dbReference>
<dbReference type="SUPFAM" id="SSF50324">
    <property type="entry name" value="Inorganic pyrophosphatase"/>
    <property type="match status" value="1"/>
</dbReference>
<dbReference type="EC" id="3.6.1.1" evidence="2"/>
<accession>A0ABR6JDR2</accession>
<comment type="caution">
    <text evidence="6">The sequence shown here is derived from an EMBL/GenBank/DDBJ whole genome shotgun (WGS) entry which is preliminary data.</text>
</comment>
<evidence type="ECO:0000256" key="2">
    <source>
        <dbReference type="ARBA" id="ARBA00012146"/>
    </source>
</evidence>
<comment type="cofactor">
    <cofactor evidence="1">
        <name>Mg(2+)</name>
        <dbReference type="ChEBI" id="CHEBI:18420"/>
    </cofactor>
</comment>
<dbReference type="InterPro" id="IPR008162">
    <property type="entry name" value="Pyrophosphatase"/>
</dbReference>
<keyword evidence="5" id="KW-0460">Magnesium</keyword>
<evidence type="ECO:0000313" key="6">
    <source>
        <dbReference type="EMBL" id="MBB4492616.1"/>
    </source>
</evidence>
<keyword evidence="3" id="KW-0479">Metal-binding</keyword>
<evidence type="ECO:0000256" key="4">
    <source>
        <dbReference type="ARBA" id="ARBA00022801"/>
    </source>
</evidence>
<dbReference type="Proteomes" id="UP000534590">
    <property type="component" value="Unassembled WGS sequence"/>
</dbReference>
<gene>
    <name evidence="6" type="ORF">GGE40_004461</name>
</gene>
<name>A0ABR6JDR2_AGRRD</name>
<dbReference type="Gene3D" id="3.90.80.10">
    <property type="entry name" value="Inorganic pyrophosphatase"/>
    <property type="match status" value="1"/>
</dbReference>
<protein>
    <recommendedName>
        <fullName evidence="2">inorganic diphosphatase</fullName>
        <ecNumber evidence="2">3.6.1.1</ecNumber>
    </recommendedName>
</protein>
<organism evidence="6 7">
    <name type="scientific">Agrobacterium radiobacter</name>
    <dbReference type="NCBI Taxonomy" id="362"/>
    <lineage>
        <taxon>Bacteria</taxon>
        <taxon>Pseudomonadati</taxon>
        <taxon>Pseudomonadota</taxon>
        <taxon>Alphaproteobacteria</taxon>
        <taxon>Hyphomicrobiales</taxon>
        <taxon>Rhizobiaceae</taxon>
        <taxon>Rhizobium/Agrobacterium group</taxon>
        <taxon>Agrobacterium</taxon>
        <taxon>Agrobacterium tumefaciens complex</taxon>
    </lineage>
</organism>
<evidence type="ECO:0000256" key="5">
    <source>
        <dbReference type="ARBA" id="ARBA00022842"/>
    </source>
</evidence>
<evidence type="ECO:0000256" key="3">
    <source>
        <dbReference type="ARBA" id="ARBA00022723"/>
    </source>
</evidence>
<sequence length="129" mass="14705">MANGPPSAEWLGQLVNVIVDRRAGSAHPRFSSTRYTCNYGFIPGTLAGDGEAIDVYVIDSVELVDQLCVHIVAVVERHNDVEDKLVGLADLRYWSCFEIMRSIAFCEQWFDTTISTMWRDRESFTRIER</sequence>
<dbReference type="InterPro" id="IPR036649">
    <property type="entry name" value="Pyrophosphatase_sf"/>
</dbReference>
<evidence type="ECO:0000313" key="7">
    <source>
        <dbReference type="Proteomes" id="UP000534590"/>
    </source>
</evidence>
<keyword evidence="7" id="KW-1185">Reference proteome</keyword>